<sequence length="264" mass="29726">MGNSNAMSQSVVSKRQKSLPLEIPVLLNKDYSSSSPRSPSLSKLKSPKSPLKGFLKISSAQSTPRDSCSLVLFPMCRSGDMFDSQTLKHKTQRIKPVNFIETIQQWTSLTKITPLFNSDEDSLSAKNLNASICCHKNVCIVIKTEDNDLIGCFHQDVILPSKQNVNQKSCSNEFFIFSYNKNFSQKMEMKEKGKNHSITIHKNSETNFVFSVYSAFWILSDGTINIHPALKSVFKIPKNVVDPLIKNSFVKSTKITNLMAFEME</sequence>
<gene>
    <name evidence="3" type="ORF">EIN_341320</name>
</gene>
<dbReference type="KEGG" id="eiv:EIN_341320"/>
<feature type="region of interest" description="Disordered" evidence="1">
    <location>
        <begin position="29"/>
        <end position="49"/>
    </location>
</feature>
<keyword evidence="4" id="KW-1185">Reference proteome</keyword>
<feature type="compositionally biased region" description="Low complexity" evidence="1">
    <location>
        <begin position="32"/>
        <end position="49"/>
    </location>
</feature>
<accession>A0A0A1UDT3</accession>
<dbReference type="RefSeq" id="XP_004261525.1">
    <property type="nucleotide sequence ID" value="XM_004261477.1"/>
</dbReference>
<dbReference type="GeneID" id="14893758"/>
<proteinExistence type="predicted"/>
<feature type="domain" description="TLDc" evidence="2">
    <location>
        <begin position="105"/>
        <end position="203"/>
    </location>
</feature>
<dbReference type="InterPro" id="IPR006571">
    <property type="entry name" value="TLDc_dom"/>
</dbReference>
<evidence type="ECO:0000259" key="2">
    <source>
        <dbReference type="Pfam" id="PF07534"/>
    </source>
</evidence>
<name>A0A0A1UDT3_ENTIV</name>
<dbReference type="EMBL" id="KB206175">
    <property type="protein sequence ID" value="ELP94754.1"/>
    <property type="molecule type" value="Genomic_DNA"/>
</dbReference>
<dbReference type="OMA" id="NASICCH"/>
<dbReference type="Pfam" id="PF07534">
    <property type="entry name" value="TLD"/>
    <property type="match status" value="1"/>
</dbReference>
<dbReference type="OrthoDB" id="26679at2759"/>
<dbReference type="VEuPathDB" id="AmoebaDB:EIN_341320"/>
<evidence type="ECO:0000313" key="4">
    <source>
        <dbReference type="Proteomes" id="UP000014680"/>
    </source>
</evidence>
<evidence type="ECO:0000313" key="3">
    <source>
        <dbReference type="EMBL" id="ELP94754.1"/>
    </source>
</evidence>
<reference evidence="3 4" key="1">
    <citation type="submission" date="2012-10" db="EMBL/GenBank/DDBJ databases">
        <authorList>
            <person name="Zafar N."/>
            <person name="Inman J."/>
            <person name="Hall N."/>
            <person name="Lorenzi H."/>
            <person name="Caler E."/>
        </authorList>
    </citation>
    <scope>NUCLEOTIDE SEQUENCE [LARGE SCALE GENOMIC DNA]</scope>
    <source>
        <strain evidence="3 4">IP1</strain>
    </source>
</reference>
<protein>
    <recommendedName>
        <fullName evidence="2">TLDc domain-containing protein</fullName>
    </recommendedName>
</protein>
<dbReference type="AlphaFoldDB" id="A0A0A1UDT3"/>
<evidence type="ECO:0000256" key="1">
    <source>
        <dbReference type="SAM" id="MobiDB-lite"/>
    </source>
</evidence>
<dbReference type="Proteomes" id="UP000014680">
    <property type="component" value="Unassembled WGS sequence"/>
</dbReference>
<organism evidence="3 4">
    <name type="scientific">Entamoeba invadens IP1</name>
    <dbReference type="NCBI Taxonomy" id="370355"/>
    <lineage>
        <taxon>Eukaryota</taxon>
        <taxon>Amoebozoa</taxon>
        <taxon>Evosea</taxon>
        <taxon>Archamoebae</taxon>
        <taxon>Mastigamoebida</taxon>
        <taxon>Entamoebidae</taxon>
        <taxon>Entamoeba</taxon>
    </lineage>
</organism>